<dbReference type="GO" id="GO:0004301">
    <property type="term" value="F:epoxide hydrolase activity"/>
    <property type="evidence" value="ECO:0007669"/>
    <property type="project" value="UniProtKB-ARBA"/>
</dbReference>
<dbReference type="InterPro" id="IPR000639">
    <property type="entry name" value="Epox_hydrolase-like"/>
</dbReference>
<sequence length="359" mass="41385">MPGVLTRLVSAFAIKFAQYYYSSLAGLYILWRWFRTGGGALRLKQREMPRKLIDNYNHKYILLPSGVNMHYVEAAITGDPTAPLMVMVHGYPEFWYSWRFQIEHFKDRYRVVAIDQRGYGDSSKPPNITDYSITLLAKDVDDLIHGLDGSSLWVCLLKLLFTGYDNAVVLGHDWGGAVTWKLALHYPQSVHRLIMCNCPHPAAFSSLLSKNKAQQSNSWYMLFFQTPRIPEAAVSADDFLMFEKAFWGKYGLTNKENFTVEDMEAWKCTFSKPDCLRSAINYYRCSYQHPDKGKIKEKCVVKTLILWGDNDKFLLKEGATMSKEWCDDATLHFIPGASHWVQQDEPKLVNEHIDNFLQS</sequence>
<keyword evidence="6" id="KW-1185">Reference proteome</keyword>
<dbReference type="SUPFAM" id="SSF53474">
    <property type="entry name" value="alpha/beta-Hydrolases"/>
    <property type="match status" value="1"/>
</dbReference>
<feature type="transmembrane region" description="Helical" evidence="3">
    <location>
        <begin position="12"/>
        <end position="34"/>
    </location>
</feature>
<keyword evidence="3" id="KW-0812">Transmembrane</keyword>
<reference evidence="5" key="1">
    <citation type="submission" date="2023-10" db="EMBL/GenBank/DDBJ databases">
        <title>Genome assembly of Pristionchus species.</title>
        <authorList>
            <person name="Yoshida K."/>
            <person name="Sommer R.J."/>
        </authorList>
    </citation>
    <scope>NUCLEOTIDE SEQUENCE</scope>
    <source>
        <strain evidence="5">RS0144</strain>
    </source>
</reference>
<name>A0AAV5TH06_9BILA</name>
<dbReference type="EMBL" id="BTSX01000004">
    <property type="protein sequence ID" value="GMS93516.1"/>
    <property type="molecule type" value="Genomic_DNA"/>
</dbReference>
<feature type="domain" description="AB hydrolase-1" evidence="4">
    <location>
        <begin position="83"/>
        <end position="346"/>
    </location>
</feature>
<dbReference type="InterPro" id="IPR029058">
    <property type="entry name" value="AB_hydrolase_fold"/>
</dbReference>
<keyword evidence="1" id="KW-0378">Hydrolase</keyword>
<dbReference type="Pfam" id="PF00561">
    <property type="entry name" value="Abhydrolase_1"/>
    <property type="match status" value="1"/>
</dbReference>
<dbReference type="PANTHER" id="PTHR43329">
    <property type="entry name" value="EPOXIDE HYDROLASE"/>
    <property type="match status" value="1"/>
</dbReference>
<evidence type="ECO:0000256" key="1">
    <source>
        <dbReference type="ARBA" id="ARBA00022801"/>
    </source>
</evidence>
<dbReference type="Gene3D" id="3.40.50.1820">
    <property type="entry name" value="alpha/beta hydrolase"/>
    <property type="match status" value="1"/>
</dbReference>
<evidence type="ECO:0000259" key="4">
    <source>
        <dbReference type="Pfam" id="PF00561"/>
    </source>
</evidence>
<gene>
    <name evidence="5" type="ORF">PENTCL1PPCAC_15691</name>
</gene>
<comment type="similarity">
    <text evidence="2">Belongs to the AB hydrolase superfamily. Epoxide hydrolase family.</text>
</comment>
<organism evidence="5 6">
    <name type="scientific">Pristionchus entomophagus</name>
    <dbReference type="NCBI Taxonomy" id="358040"/>
    <lineage>
        <taxon>Eukaryota</taxon>
        <taxon>Metazoa</taxon>
        <taxon>Ecdysozoa</taxon>
        <taxon>Nematoda</taxon>
        <taxon>Chromadorea</taxon>
        <taxon>Rhabditida</taxon>
        <taxon>Rhabditina</taxon>
        <taxon>Diplogasteromorpha</taxon>
        <taxon>Diplogasteroidea</taxon>
        <taxon>Neodiplogasteridae</taxon>
        <taxon>Pristionchus</taxon>
    </lineage>
</organism>
<dbReference type="AlphaFoldDB" id="A0AAV5TH06"/>
<keyword evidence="3" id="KW-1133">Transmembrane helix</keyword>
<keyword evidence="3" id="KW-0472">Membrane</keyword>
<dbReference type="Proteomes" id="UP001432027">
    <property type="component" value="Unassembled WGS sequence"/>
</dbReference>
<evidence type="ECO:0000256" key="2">
    <source>
        <dbReference type="ARBA" id="ARBA00038334"/>
    </source>
</evidence>
<protein>
    <recommendedName>
        <fullName evidence="4">AB hydrolase-1 domain-containing protein</fullName>
    </recommendedName>
</protein>
<proteinExistence type="inferred from homology"/>
<dbReference type="InterPro" id="IPR000073">
    <property type="entry name" value="AB_hydrolase_1"/>
</dbReference>
<evidence type="ECO:0000256" key="3">
    <source>
        <dbReference type="SAM" id="Phobius"/>
    </source>
</evidence>
<comment type="caution">
    <text evidence="5">The sequence shown here is derived from an EMBL/GenBank/DDBJ whole genome shotgun (WGS) entry which is preliminary data.</text>
</comment>
<feature type="non-terminal residue" evidence="5">
    <location>
        <position position="359"/>
    </location>
</feature>
<accession>A0AAV5TH06</accession>
<dbReference type="PRINTS" id="PR00412">
    <property type="entry name" value="EPOXHYDRLASE"/>
</dbReference>
<evidence type="ECO:0000313" key="5">
    <source>
        <dbReference type="EMBL" id="GMS93516.1"/>
    </source>
</evidence>
<evidence type="ECO:0000313" key="6">
    <source>
        <dbReference type="Proteomes" id="UP001432027"/>
    </source>
</evidence>